<keyword evidence="5 7" id="KW-1133">Transmembrane helix</keyword>
<dbReference type="RefSeq" id="WP_380690123.1">
    <property type="nucleotide sequence ID" value="NZ_JBHRSS010000005.1"/>
</dbReference>
<evidence type="ECO:0000259" key="8">
    <source>
        <dbReference type="Pfam" id="PF04239"/>
    </source>
</evidence>
<reference evidence="10" key="1">
    <citation type="journal article" date="2019" name="Int. J. Syst. Evol. Microbiol.">
        <title>The Global Catalogue of Microorganisms (GCM) 10K type strain sequencing project: providing services to taxonomists for standard genome sequencing and annotation.</title>
        <authorList>
            <consortium name="The Broad Institute Genomics Platform"/>
            <consortium name="The Broad Institute Genome Sequencing Center for Infectious Disease"/>
            <person name="Wu L."/>
            <person name="Ma J."/>
        </authorList>
    </citation>
    <scope>NUCLEOTIDE SEQUENCE [LARGE SCALE GENOMIC DNA]</scope>
    <source>
        <strain evidence="10">KCTC 52640</strain>
    </source>
</reference>
<keyword evidence="3" id="KW-1003">Cell membrane</keyword>
<dbReference type="PANTHER" id="PTHR34582:SF6">
    <property type="entry name" value="UPF0702 TRANSMEMBRANE PROTEIN YCAP"/>
    <property type="match status" value="1"/>
</dbReference>
<evidence type="ECO:0000256" key="1">
    <source>
        <dbReference type="ARBA" id="ARBA00004651"/>
    </source>
</evidence>
<dbReference type="Gene3D" id="3.30.240.20">
    <property type="entry name" value="bsu07140 like domains"/>
    <property type="match status" value="1"/>
</dbReference>
<evidence type="ECO:0000313" key="10">
    <source>
        <dbReference type="Proteomes" id="UP001595462"/>
    </source>
</evidence>
<dbReference type="Pfam" id="PF04239">
    <property type="entry name" value="DUF421"/>
    <property type="match status" value="1"/>
</dbReference>
<keyword evidence="4 7" id="KW-0812">Transmembrane</keyword>
<keyword evidence="6 7" id="KW-0472">Membrane</keyword>
<gene>
    <name evidence="9" type="ORF">ACFOSU_12555</name>
</gene>
<dbReference type="Proteomes" id="UP001595462">
    <property type="component" value="Unassembled WGS sequence"/>
</dbReference>
<evidence type="ECO:0000256" key="2">
    <source>
        <dbReference type="ARBA" id="ARBA00006448"/>
    </source>
</evidence>
<dbReference type="PANTHER" id="PTHR34582">
    <property type="entry name" value="UPF0702 TRANSMEMBRANE PROTEIN YCAP"/>
    <property type="match status" value="1"/>
</dbReference>
<evidence type="ECO:0000256" key="5">
    <source>
        <dbReference type="ARBA" id="ARBA00022989"/>
    </source>
</evidence>
<feature type="transmembrane region" description="Helical" evidence="7">
    <location>
        <begin position="69"/>
        <end position="87"/>
    </location>
</feature>
<comment type="subcellular location">
    <subcellularLocation>
        <location evidence="1">Cell membrane</location>
        <topology evidence="1">Multi-pass membrane protein</topology>
    </subcellularLocation>
</comment>
<proteinExistence type="inferred from homology"/>
<sequence>MIDKQWMTASPQSLTMIVISAIGIYISLLVLTRLCGLRSFSKMSSFDFAITVAFGSVLASTILSKSPALVSGITALTTLYLIQYLVAKSRRSARFVGRLVDNEPLLLMAGNRVLTANLDIARITEGDLRSKLRMAGISNRHQVYAVVFESTGDVSVIRRDDTVDPWLLKGVRDSDSLRNMSAASATSEHSAQ</sequence>
<comment type="caution">
    <text evidence="9">The sequence shown here is derived from an EMBL/GenBank/DDBJ whole genome shotgun (WGS) entry which is preliminary data.</text>
</comment>
<accession>A0ABV7ETL8</accession>
<evidence type="ECO:0000256" key="6">
    <source>
        <dbReference type="ARBA" id="ARBA00023136"/>
    </source>
</evidence>
<dbReference type="EMBL" id="JBHRSS010000005">
    <property type="protein sequence ID" value="MFC3104715.1"/>
    <property type="molecule type" value="Genomic_DNA"/>
</dbReference>
<dbReference type="InterPro" id="IPR023090">
    <property type="entry name" value="UPF0702_alpha/beta_dom_sf"/>
</dbReference>
<comment type="similarity">
    <text evidence="2">Belongs to the UPF0702 family.</text>
</comment>
<feature type="transmembrane region" description="Helical" evidence="7">
    <location>
        <begin position="14"/>
        <end position="34"/>
    </location>
</feature>
<evidence type="ECO:0000313" key="9">
    <source>
        <dbReference type="EMBL" id="MFC3104715.1"/>
    </source>
</evidence>
<name>A0ABV7ETL8_9GAMM</name>
<evidence type="ECO:0000256" key="3">
    <source>
        <dbReference type="ARBA" id="ARBA00022475"/>
    </source>
</evidence>
<keyword evidence="10" id="KW-1185">Reference proteome</keyword>
<evidence type="ECO:0000256" key="7">
    <source>
        <dbReference type="SAM" id="Phobius"/>
    </source>
</evidence>
<dbReference type="InterPro" id="IPR007353">
    <property type="entry name" value="DUF421"/>
</dbReference>
<evidence type="ECO:0000256" key="4">
    <source>
        <dbReference type="ARBA" id="ARBA00022692"/>
    </source>
</evidence>
<feature type="transmembrane region" description="Helical" evidence="7">
    <location>
        <begin position="46"/>
        <end position="63"/>
    </location>
</feature>
<organism evidence="9 10">
    <name type="scientific">Salinisphaera aquimarina</name>
    <dbReference type="NCBI Taxonomy" id="2094031"/>
    <lineage>
        <taxon>Bacteria</taxon>
        <taxon>Pseudomonadati</taxon>
        <taxon>Pseudomonadota</taxon>
        <taxon>Gammaproteobacteria</taxon>
        <taxon>Salinisphaerales</taxon>
        <taxon>Salinisphaeraceae</taxon>
        <taxon>Salinisphaera</taxon>
    </lineage>
</organism>
<feature type="domain" description="YetF C-terminal" evidence="8">
    <location>
        <begin position="93"/>
        <end position="161"/>
    </location>
</feature>
<protein>
    <submittedName>
        <fullName evidence="9">DUF421 domain-containing protein</fullName>
    </submittedName>
</protein>